<accession>A0A9X1BCZ6</accession>
<name>A0A9X1BCZ6_9STRE</name>
<dbReference type="Proteomes" id="UP001138780">
    <property type="component" value="Unassembled WGS sequence"/>
</dbReference>
<dbReference type="AlphaFoldDB" id="A0A9X1BCZ6"/>
<evidence type="ECO:0000313" key="2">
    <source>
        <dbReference type="EMBL" id="QUB39179.1"/>
    </source>
</evidence>
<keyword evidence="3" id="KW-1185">Reference proteome</keyword>
<dbReference type="InterPro" id="IPR025233">
    <property type="entry name" value="DUF4176"/>
</dbReference>
<evidence type="ECO:0000313" key="1">
    <source>
        <dbReference type="EMBL" id="MBK4779960.1"/>
    </source>
</evidence>
<proteinExistence type="predicted"/>
<dbReference type="RefSeq" id="WP_200772939.1">
    <property type="nucleotide sequence ID" value="NZ_CP072329.1"/>
</dbReference>
<protein>
    <submittedName>
        <fullName evidence="2">DUF4176 domain-containing protein</fullName>
    </submittedName>
</protein>
<dbReference type="EMBL" id="MRXX01000008">
    <property type="protein sequence ID" value="MBK4779960.1"/>
    <property type="molecule type" value="Genomic_DNA"/>
</dbReference>
<reference evidence="1" key="1">
    <citation type="submission" date="2016-12" db="EMBL/GenBank/DDBJ databases">
        <title>Draft genome of Streptococcus lactarius CCUG 66490T type strain.</title>
        <authorList>
            <person name="Salva-Serra F."/>
            <person name="Engstrom-Jakobsson H."/>
            <person name="Thorell K."/>
            <person name="Gomila M."/>
            <person name="Gonzales-Siles L."/>
            <person name="Busquets A."/>
            <person name="Jaen-Luchoro D."/>
            <person name="Karlsson R."/>
            <person name="Kristiansson E."/>
            <person name="Moore E."/>
        </authorList>
    </citation>
    <scope>NUCLEOTIDE SEQUENCE</scope>
    <source>
        <strain evidence="1">CCUG 66490</strain>
    </source>
</reference>
<reference evidence="2 3" key="2">
    <citation type="submission" date="2021-03" db="EMBL/GenBank/DDBJ databases">
        <title>Human Oral Microbial Genomes.</title>
        <authorList>
            <person name="Johnston C.D."/>
            <person name="Chen T."/>
            <person name="Dewhirst F.E."/>
        </authorList>
    </citation>
    <scope>NUCLEOTIDE SEQUENCE [LARGE SCALE GENOMIC DNA]</scope>
    <source>
        <strain evidence="2 3">CCUG 66490</strain>
    </source>
</reference>
<evidence type="ECO:0000313" key="3">
    <source>
        <dbReference type="Proteomes" id="UP000676511"/>
    </source>
</evidence>
<gene>
    <name evidence="1" type="ORF">BTU61_07110</name>
    <name evidence="2" type="ORF">J4854_01625</name>
</gene>
<dbReference type="EMBL" id="CP072329">
    <property type="protein sequence ID" value="QUB39179.1"/>
    <property type="molecule type" value="Genomic_DNA"/>
</dbReference>
<dbReference type="Pfam" id="PF13780">
    <property type="entry name" value="DUF4176"/>
    <property type="match status" value="1"/>
</dbReference>
<dbReference type="Proteomes" id="UP000676511">
    <property type="component" value="Chromosome"/>
</dbReference>
<sequence length="102" mass="11911">MNNKKELLPLGSIIYLQEGTQKLMIVGRGVIFDDEETGEQVFADYMGVLYPLGLQTESTIFFQHENIDKVVFEGYSDEEEDRFLEIYENWTKTLKVPRKVIK</sequence>
<evidence type="ECO:0000313" key="4">
    <source>
        <dbReference type="Proteomes" id="UP001138780"/>
    </source>
</evidence>
<organism evidence="1 4">
    <name type="scientific">Streptococcus lactarius</name>
    <dbReference type="NCBI Taxonomy" id="684066"/>
    <lineage>
        <taxon>Bacteria</taxon>
        <taxon>Bacillati</taxon>
        <taxon>Bacillota</taxon>
        <taxon>Bacilli</taxon>
        <taxon>Lactobacillales</taxon>
        <taxon>Streptococcaceae</taxon>
        <taxon>Streptococcus</taxon>
    </lineage>
</organism>